<keyword evidence="3" id="KW-1185">Reference proteome</keyword>
<dbReference type="InterPro" id="IPR036339">
    <property type="entry name" value="PUB-like_dom_sf"/>
</dbReference>
<dbReference type="CDD" id="cd09212">
    <property type="entry name" value="PUB"/>
    <property type="match status" value="1"/>
</dbReference>
<dbReference type="Gene3D" id="1.20.58.2190">
    <property type="match status" value="1"/>
</dbReference>
<dbReference type="EMBL" id="JAFEUZ010000009">
    <property type="protein sequence ID" value="KAG5485534.1"/>
    <property type="molecule type" value="Genomic_DNA"/>
</dbReference>
<evidence type="ECO:0000259" key="1">
    <source>
        <dbReference type="Pfam" id="PF09409"/>
    </source>
</evidence>
<dbReference type="InterPro" id="IPR018997">
    <property type="entry name" value="PUB_domain"/>
</dbReference>
<evidence type="ECO:0000313" key="2">
    <source>
        <dbReference type="EMBL" id="KAG5485534.1"/>
    </source>
</evidence>
<dbReference type="GeneID" id="92517497"/>
<feature type="domain" description="PUB" evidence="1">
    <location>
        <begin position="24"/>
        <end position="95"/>
    </location>
</feature>
<dbReference type="SUPFAM" id="SSF143503">
    <property type="entry name" value="PUG domain-like"/>
    <property type="match status" value="1"/>
</dbReference>
<sequence length="312" mass="35434">MASIKLPEEWESLCTGTDAEVVLNSINGVFRRLLSNLLLDFNNHRFRQVRKHNKILQRLTASLPDSFVEFLFSSMGFVKHGDAFIFEGSLESLMHGDALFSLIEQTFEKKKLHDAESALHRLRHLAKQRAESNSVAIAMTPAQALPSRVRTLSEAEILGPPSKSCDREEDVTERRALEETVRKTLLNTGRVRNGFFGARDFSVRTMRRGRVYACTERCPDSYIEAHWHLSTGRNIVYSHLAHLSADGTRLQHLGPEHGYQYNSLPGSENFRKTIHFSEKLVDENGKLLYVKTDDKPVTACIYCGRAFAELLL</sequence>
<evidence type="ECO:0000313" key="3">
    <source>
        <dbReference type="Proteomes" id="UP000673552"/>
    </source>
</evidence>
<name>A0A836H485_9TRYP</name>
<reference evidence="3" key="2">
    <citation type="journal article" date="2021" name="Sci. Data">
        <title>Chromosome-scale genome sequencing, assembly and annotation of six genomes from subfamily Leishmaniinae.</title>
        <authorList>
            <person name="Almutairi H."/>
            <person name="Urbaniak M.D."/>
            <person name="Bates M.D."/>
            <person name="Jariyapan N."/>
            <person name="Kwakye-Nuako G."/>
            <person name="Thomaz Soccol V."/>
            <person name="Al-Salem W.S."/>
            <person name="Dillon R.J."/>
            <person name="Bates P.A."/>
            <person name="Gatherer D."/>
        </authorList>
    </citation>
    <scope>NUCLEOTIDE SEQUENCE [LARGE SCALE GENOMIC DNA]</scope>
</reference>
<dbReference type="KEGG" id="lmat:92517497"/>
<organism evidence="2 3">
    <name type="scientific">Leishmania martiniquensis</name>
    <dbReference type="NCBI Taxonomy" id="1580590"/>
    <lineage>
        <taxon>Eukaryota</taxon>
        <taxon>Discoba</taxon>
        <taxon>Euglenozoa</taxon>
        <taxon>Kinetoplastea</taxon>
        <taxon>Metakinetoplastina</taxon>
        <taxon>Trypanosomatida</taxon>
        <taxon>Trypanosomatidae</taxon>
        <taxon>Leishmaniinae</taxon>
        <taxon>Leishmania</taxon>
    </lineage>
</organism>
<accession>A0A836H485</accession>
<dbReference type="Proteomes" id="UP000673552">
    <property type="component" value="Unassembled WGS sequence"/>
</dbReference>
<dbReference type="RefSeq" id="XP_067180830.1">
    <property type="nucleotide sequence ID" value="XM_067324985.1"/>
</dbReference>
<dbReference type="Pfam" id="PF09409">
    <property type="entry name" value="PUB"/>
    <property type="match status" value="1"/>
</dbReference>
<protein>
    <recommendedName>
        <fullName evidence="1">PUB domain-containing protein</fullName>
    </recommendedName>
</protein>
<comment type="caution">
    <text evidence="2">The sequence shown here is derived from an EMBL/GenBank/DDBJ whole genome shotgun (WGS) entry which is preliminary data.</text>
</comment>
<dbReference type="OrthoDB" id="336240at2759"/>
<proteinExistence type="predicted"/>
<reference evidence="3" key="1">
    <citation type="journal article" date="2021" name="Microbiol. Resour. Announc.">
        <title>LGAAP: Leishmaniinae Genome Assembly and Annotation Pipeline.</title>
        <authorList>
            <person name="Almutairi H."/>
            <person name="Urbaniak M.D."/>
            <person name="Bates M.D."/>
            <person name="Jariyapan N."/>
            <person name="Kwakye-Nuako G."/>
            <person name="Thomaz-Soccol V."/>
            <person name="Al-Salem W.S."/>
            <person name="Dillon R.J."/>
            <person name="Bates P.A."/>
            <person name="Gatherer D."/>
        </authorList>
    </citation>
    <scope>NUCLEOTIDE SEQUENCE [LARGE SCALE GENOMIC DNA]</scope>
</reference>
<dbReference type="AlphaFoldDB" id="A0A836H485"/>
<gene>
    <name evidence="2" type="ORF">LSCM1_07620</name>
</gene>